<comment type="caution">
    <text evidence="1">The sequence shown here is derived from an EMBL/GenBank/DDBJ whole genome shotgun (WGS) entry which is preliminary data.</text>
</comment>
<sequence>MDMNQLAVLGIIALGALAYTGVKRVIRMREMGSPVDTEGEG</sequence>
<dbReference type="Proteomes" id="UP000281975">
    <property type="component" value="Unassembled WGS sequence"/>
</dbReference>
<dbReference type="RefSeq" id="WP_281272340.1">
    <property type="nucleotide sequence ID" value="NZ_RBIN01000003.1"/>
</dbReference>
<proteinExistence type="predicted"/>
<dbReference type="AlphaFoldDB" id="A0A420WYN3"/>
<evidence type="ECO:0000313" key="2">
    <source>
        <dbReference type="Proteomes" id="UP000281975"/>
    </source>
</evidence>
<name>A0A420WYN3_9GAMM</name>
<protein>
    <submittedName>
        <fullName evidence="1">Uncharacterized protein</fullName>
    </submittedName>
</protein>
<gene>
    <name evidence="1" type="ORF">C7446_1189</name>
</gene>
<dbReference type="EMBL" id="RBIN01000003">
    <property type="protein sequence ID" value="RKR06251.1"/>
    <property type="molecule type" value="Genomic_DNA"/>
</dbReference>
<accession>A0A420WYN3</accession>
<reference evidence="1 2" key="1">
    <citation type="submission" date="2018-10" db="EMBL/GenBank/DDBJ databases">
        <title>Genomic Encyclopedia of Type Strains, Phase IV (KMG-IV): sequencing the most valuable type-strain genomes for metagenomic binning, comparative biology and taxonomic classification.</title>
        <authorList>
            <person name="Goeker M."/>
        </authorList>
    </citation>
    <scope>NUCLEOTIDE SEQUENCE [LARGE SCALE GENOMIC DNA]</scope>
    <source>
        <strain evidence="1 2">DSM 23229</strain>
    </source>
</reference>
<evidence type="ECO:0000313" key="1">
    <source>
        <dbReference type="EMBL" id="RKR06251.1"/>
    </source>
</evidence>
<organism evidence="1 2">
    <name type="scientific">Kushneria sinocarnis</name>
    <dbReference type="NCBI Taxonomy" id="595502"/>
    <lineage>
        <taxon>Bacteria</taxon>
        <taxon>Pseudomonadati</taxon>
        <taxon>Pseudomonadota</taxon>
        <taxon>Gammaproteobacteria</taxon>
        <taxon>Oceanospirillales</taxon>
        <taxon>Halomonadaceae</taxon>
        <taxon>Kushneria</taxon>
    </lineage>
</organism>
<keyword evidence="2" id="KW-1185">Reference proteome</keyword>